<comment type="caution">
    <text evidence="3">The sequence shown here is derived from an EMBL/GenBank/DDBJ whole genome shotgun (WGS) entry which is preliminary data.</text>
</comment>
<name>A0ABP0RR19_9DINO</name>
<dbReference type="Gene3D" id="3.90.550.10">
    <property type="entry name" value="Spore Coat Polysaccharide Biosynthesis Protein SpsA, Chain A"/>
    <property type="match status" value="1"/>
</dbReference>
<keyword evidence="2" id="KW-0808">Transferase</keyword>
<dbReference type="EMBL" id="CAXAMN010026373">
    <property type="protein sequence ID" value="CAK9102575.1"/>
    <property type="molecule type" value="Genomic_DNA"/>
</dbReference>
<organism evidence="3 4">
    <name type="scientific">Durusdinium trenchii</name>
    <dbReference type="NCBI Taxonomy" id="1381693"/>
    <lineage>
        <taxon>Eukaryota</taxon>
        <taxon>Sar</taxon>
        <taxon>Alveolata</taxon>
        <taxon>Dinophyceae</taxon>
        <taxon>Suessiales</taxon>
        <taxon>Symbiodiniaceae</taxon>
        <taxon>Durusdinium</taxon>
    </lineage>
</organism>
<evidence type="ECO:0000313" key="4">
    <source>
        <dbReference type="Proteomes" id="UP001642484"/>
    </source>
</evidence>
<comment type="similarity">
    <text evidence="1">Belongs to the glycosyltransferase 15 family.</text>
</comment>
<evidence type="ECO:0000256" key="2">
    <source>
        <dbReference type="ARBA" id="ARBA00022679"/>
    </source>
</evidence>
<dbReference type="Proteomes" id="UP001642484">
    <property type="component" value="Unassembled WGS sequence"/>
</dbReference>
<dbReference type="PANTHER" id="PTHR31121">
    <property type="entry name" value="ALPHA-1,2 MANNOSYLTRANSFERASE KTR1"/>
    <property type="match status" value="1"/>
</dbReference>
<proteinExistence type="inferred from homology"/>
<dbReference type="Pfam" id="PF01793">
    <property type="entry name" value="Glyco_transf_15"/>
    <property type="match status" value="1"/>
</dbReference>
<dbReference type="PANTHER" id="PTHR31121:SF6">
    <property type="entry name" value="ALPHA-1,2 MANNOSYLTRANSFERASE KTR1"/>
    <property type="match status" value="1"/>
</dbReference>
<sequence>MSAGWPLEPWMKRRRHRRPPRRPAAAFWLRKSSKQKRPTCAVGAGEFGQYFQGFRPWRALTCGGNVSSGFVEWPWPGVVLELSKTGRGYCSDECECFAPWRGLLCDTLDAGGTTHRRNYSAAIQYIVNEDPTHLAELRHSLRNLWRHFNQKFDYPVQIFHDGLSDELRAGLVRSSSNRLWFHHLPKDFIPEPHQLPPELSVEDEHRSVSHTFSAGYRAQCRFRSGPLFEHPAVATLDYLMSLDTDSMFPREVNWDPIEAMHGNGSRVLGYSSLLVSSSAYVRGLWPAVLQFLAYEGLDLRQGRAPEHFLRRRWGGPRTTWWPTMGWWS</sequence>
<protein>
    <submittedName>
        <fullName evidence="3">Uncharacterized protein</fullName>
    </submittedName>
</protein>
<dbReference type="SUPFAM" id="SSF53448">
    <property type="entry name" value="Nucleotide-diphospho-sugar transferases"/>
    <property type="match status" value="1"/>
</dbReference>
<gene>
    <name evidence="3" type="ORF">CCMP2556_LOCUS48261</name>
</gene>
<keyword evidence="4" id="KW-1185">Reference proteome</keyword>
<accession>A0ABP0RR19</accession>
<dbReference type="InterPro" id="IPR002685">
    <property type="entry name" value="Glyco_trans_15"/>
</dbReference>
<reference evidence="3 4" key="1">
    <citation type="submission" date="2024-02" db="EMBL/GenBank/DDBJ databases">
        <authorList>
            <person name="Chen Y."/>
            <person name="Shah S."/>
            <person name="Dougan E. K."/>
            <person name="Thang M."/>
            <person name="Chan C."/>
        </authorList>
    </citation>
    <scope>NUCLEOTIDE SEQUENCE [LARGE SCALE GENOMIC DNA]</scope>
</reference>
<dbReference type="InterPro" id="IPR029044">
    <property type="entry name" value="Nucleotide-diphossugar_trans"/>
</dbReference>
<evidence type="ECO:0000256" key="1">
    <source>
        <dbReference type="ARBA" id="ARBA00007677"/>
    </source>
</evidence>
<evidence type="ECO:0000313" key="3">
    <source>
        <dbReference type="EMBL" id="CAK9102575.1"/>
    </source>
</evidence>